<keyword evidence="2" id="KW-1185">Reference proteome</keyword>
<sequence>MSRAARRLQKLRLAELSQSKCHLLALPAELRIIIWEYIVANEATDDNPIEIGVTGTPAILDVCKQIKNEIRLMYHAQATFSYTDRGQNTVKGEHLPLYRWLHGMDNRKDCIKRLILRFSDKVTLGSVPLCDLRITRRLAKRTTPDPRTEVARFASQRIWYGVLLMMAVDIDTLVVEGPDCQPKSRCDEVQDFRWWWKQAMLDIIKRSSYDTTPIGNIGDFRQY</sequence>
<dbReference type="AlphaFoldDB" id="A0A9Q8PAH5"/>
<evidence type="ECO:0000313" key="2">
    <source>
        <dbReference type="Proteomes" id="UP000756132"/>
    </source>
</evidence>
<dbReference type="OrthoDB" id="3801489at2759"/>
<dbReference type="EMBL" id="CP090168">
    <property type="protein sequence ID" value="UJO18883.1"/>
    <property type="molecule type" value="Genomic_DNA"/>
</dbReference>
<name>A0A9Q8PAH5_PASFU</name>
<reference evidence="1" key="2">
    <citation type="journal article" date="2022" name="Microb. Genom.">
        <title>A chromosome-scale genome assembly of the tomato pathogen Cladosporium fulvum reveals a compartmentalized genome architecture and the presence of a dispensable chromosome.</title>
        <authorList>
            <person name="Zaccaron A.Z."/>
            <person name="Chen L.H."/>
            <person name="Samaras A."/>
            <person name="Stergiopoulos I."/>
        </authorList>
    </citation>
    <scope>NUCLEOTIDE SEQUENCE</scope>
    <source>
        <strain evidence="1">Race5_Kim</strain>
    </source>
</reference>
<dbReference type="GeneID" id="71987535"/>
<evidence type="ECO:0000313" key="1">
    <source>
        <dbReference type="EMBL" id="UJO18883.1"/>
    </source>
</evidence>
<gene>
    <name evidence="1" type="ORF">CLAFUR5_07657</name>
</gene>
<reference evidence="1" key="1">
    <citation type="submission" date="2021-12" db="EMBL/GenBank/DDBJ databases">
        <authorList>
            <person name="Zaccaron A."/>
            <person name="Stergiopoulos I."/>
        </authorList>
    </citation>
    <scope>NUCLEOTIDE SEQUENCE</scope>
    <source>
        <strain evidence="1">Race5_Kim</strain>
    </source>
</reference>
<dbReference type="RefSeq" id="XP_047763249.1">
    <property type="nucleotide sequence ID" value="XM_047906805.1"/>
</dbReference>
<protein>
    <submittedName>
        <fullName evidence="1">Uncharacterized protein</fullName>
    </submittedName>
</protein>
<accession>A0A9Q8PAH5</accession>
<dbReference type="KEGG" id="ffu:CLAFUR5_07657"/>
<organism evidence="1 2">
    <name type="scientific">Passalora fulva</name>
    <name type="common">Tomato leaf mold</name>
    <name type="synonym">Cladosporium fulvum</name>
    <dbReference type="NCBI Taxonomy" id="5499"/>
    <lineage>
        <taxon>Eukaryota</taxon>
        <taxon>Fungi</taxon>
        <taxon>Dikarya</taxon>
        <taxon>Ascomycota</taxon>
        <taxon>Pezizomycotina</taxon>
        <taxon>Dothideomycetes</taxon>
        <taxon>Dothideomycetidae</taxon>
        <taxon>Mycosphaerellales</taxon>
        <taxon>Mycosphaerellaceae</taxon>
        <taxon>Fulvia</taxon>
    </lineage>
</organism>
<proteinExistence type="predicted"/>
<dbReference type="Proteomes" id="UP000756132">
    <property type="component" value="Chromosome 6"/>
</dbReference>